<proteinExistence type="predicted"/>
<evidence type="ECO:0000313" key="2">
    <source>
        <dbReference type="EMBL" id="TBU25236.1"/>
    </source>
</evidence>
<accession>A0A4Q9MH75</accession>
<protein>
    <submittedName>
        <fullName evidence="2">Uncharacterized protein</fullName>
    </submittedName>
</protein>
<dbReference type="Proteomes" id="UP000292957">
    <property type="component" value="Unassembled WGS sequence"/>
</dbReference>
<sequence length="112" mass="12756">MFDNLGLPIGALTLACTAVDYAFRHYYTGVEAAPKGLRRFDYDAVGHLMEDWYVSTVQPLAETKPHRFQALIARAREWGRAVSNDSEYLPESTRPERRRPVMDRDSSPALPE</sequence>
<gene>
    <name evidence="2" type="ORF">BD311DRAFT_741275</name>
</gene>
<feature type="region of interest" description="Disordered" evidence="1">
    <location>
        <begin position="84"/>
        <end position="112"/>
    </location>
</feature>
<evidence type="ECO:0000256" key="1">
    <source>
        <dbReference type="SAM" id="MobiDB-lite"/>
    </source>
</evidence>
<dbReference type="AlphaFoldDB" id="A0A4Q9MH75"/>
<dbReference type="EMBL" id="ML143464">
    <property type="protein sequence ID" value="TBU25236.1"/>
    <property type="molecule type" value="Genomic_DNA"/>
</dbReference>
<dbReference type="OrthoDB" id="2800032at2759"/>
<reference evidence="2" key="1">
    <citation type="submission" date="2019-01" db="EMBL/GenBank/DDBJ databases">
        <title>Draft genome sequences of three monokaryotic isolates of the white-rot basidiomycete fungus Dichomitus squalens.</title>
        <authorList>
            <consortium name="DOE Joint Genome Institute"/>
            <person name="Lopez S.C."/>
            <person name="Andreopoulos B."/>
            <person name="Pangilinan J."/>
            <person name="Lipzen A."/>
            <person name="Riley R."/>
            <person name="Ahrendt S."/>
            <person name="Ng V."/>
            <person name="Barry K."/>
            <person name="Daum C."/>
            <person name="Grigoriev I.V."/>
            <person name="Hilden K.S."/>
            <person name="Makela M.R."/>
            <person name="de Vries R.P."/>
        </authorList>
    </citation>
    <scope>NUCLEOTIDE SEQUENCE [LARGE SCALE GENOMIC DNA]</scope>
    <source>
        <strain evidence="2">OM18370.1</strain>
    </source>
</reference>
<feature type="compositionally biased region" description="Basic and acidic residues" evidence="1">
    <location>
        <begin position="93"/>
        <end position="106"/>
    </location>
</feature>
<organism evidence="2">
    <name type="scientific">Dichomitus squalens</name>
    <dbReference type="NCBI Taxonomy" id="114155"/>
    <lineage>
        <taxon>Eukaryota</taxon>
        <taxon>Fungi</taxon>
        <taxon>Dikarya</taxon>
        <taxon>Basidiomycota</taxon>
        <taxon>Agaricomycotina</taxon>
        <taxon>Agaricomycetes</taxon>
        <taxon>Polyporales</taxon>
        <taxon>Polyporaceae</taxon>
        <taxon>Dichomitus</taxon>
    </lineage>
</organism>
<name>A0A4Q9MH75_9APHY</name>